<keyword evidence="1" id="KW-0808">Transferase</keyword>
<dbReference type="GO" id="GO:0035613">
    <property type="term" value="F:RNA stem-loop binding"/>
    <property type="evidence" value="ECO:0007669"/>
    <property type="project" value="TreeGrafter"/>
</dbReference>
<keyword evidence="7" id="KW-0547">Nucleotide-binding</keyword>
<dbReference type="InterPro" id="IPR012337">
    <property type="entry name" value="RNaseH-like_sf"/>
</dbReference>
<dbReference type="Pfam" id="PF00069">
    <property type="entry name" value="Pkinase"/>
    <property type="match status" value="1"/>
</dbReference>
<dbReference type="GO" id="GO:0003964">
    <property type="term" value="F:RNA-directed DNA polymerase activity"/>
    <property type="evidence" value="ECO:0007669"/>
    <property type="project" value="UniProtKB-KW"/>
</dbReference>
<evidence type="ECO:0000313" key="12">
    <source>
        <dbReference type="Proteomes" id="UP000269221"/>
    </source>
</evidence>
<name>A0A3M0KCT0_HIRRU</name>
<keyword evidence="4" id="KW-0255">Endonuclease</keyword>
<evidence type="ECO:0000256" key="6">
    <source>
        <dbReference type="ARBA" id="ARBA00022918"/>
    </source>
</evidence>
<feature type="compositionally biased region" description="Basic and acidic residues" evidence="8">
    <location>
        <begin position="219"/>
        <end position="230"/>
    </location>
</feature>
<dbReference type="InterPro" id="IPR011009">
    <property type="entry name" value="Kinase-like_dom_sf"/>
</dbReference>
<dbReference type="GO" id="GO:0004519">
    <property type="term" value="F:endonuclease activity"/>
    <property type="evidence" value="ECO:0007669"/>
    <property type="project" value="UniProtKB-KW"/>
</dbReference>
<dbReference type="InterPro" id="IPR036397">
    <property type="entry name" value="RNaseH_sf"/>
</dbReference>
<accession>A0A3M0KCT0</accession>
<dbReference type="GO" id="GO:0016787">
    <property type="term" value="F:hydrolase activity"/>
    <property type="evidence" value="ECO:0007669"/>
    <property type="project" value="UniProtKB-KW"/>
</dbReference>
<dbReference type="PROSITE" id="PS50994">
    <property type="entry name" value="INTEGRASE"/>
    <property type="match status" value="1"/>
</dbReference>
<evidence type="ECO:0000256" key="5">
    <source>
        <dbReference type="ARBA" id="ARBA00022801"/>
    </source>
</evidence>
<sequence>MCSSCQQHALPALNAGVNPRGLNSCEVWQTDVTYIMSFGRQRYVQVSVDTFSGAVYASAHTGEKSSDAMKHLVQAFSFLGIPKSIKTDNGPTYTSKEFRGFLQQWGVEHKTGIPYSPTGQAIMERTHQNLKRVLSQQHQSLKIETPQIQLSKAFFTLNFLNCTYENLNPLIVCHFRENCQLQLKAKAPVMVPLEKEHEQIACSEMPCQPCHIQGELSPAKEGEKQLRQQLEEPQENGQNMEAEAQAELPKAPSDIMAVKRSNKEDMRRTQDRWNLQQQRGDQQNQNSSEKMQAELQKTQARIKAVDKRLEAETEIQRETEEIINLLLEEQEALQKRVSERAIATAVWEMVSTENPQRIYTELENLGSGAFGVVCRAVDTATGREVAIKKINVQKLRKKQRIVNEIRMMKRNRSPCVVTYLDRELLMIINILLCMIADCAKHYYC</sequence>
<keyword evidence="7" id="KW-0067">ATP-binding</keyword>
<dbReference type="GO" id="GO:0004672">
    <property type="term" value="F:protein kinase activity"/>
    <property type="evidence" value="ECO:0007669"/>
    <property type="project" value="InterPro"/>
</dbReference>
<keyword evidence="2" id="KW-0548">Nucleotidyltransferase</keyword>
<dbReference type="InterPro" id="IPR000719">
    <property type="entry name" value="Prot_kinase_dom"/>
</dbReference>
<protein>
    <recommendedName>
        <fullName evidence="13">Integrase catalytic domain-containing protein</fullName>
    </recommendedName>
</protein>
<evidence type="ECO:0000256" key="4">
    <source>
        <dbReference type="ARBA" id="ARBA00022759"/>
    </source>
</evidence>
<dbReference type="SUPFAM" id="SSF56112">
    <property type="entry name" value="Protein kinase-like (PK-like)"/>
    <property type="match status" value="1"/>
</dbReference>
<proteinExistence type="predicted"/>
<feature type="domain" description="Protein kinase" evidence="9">
    <location>
        <begin position="359"/>
        <end position="444"/>
    </location>
</feature>
<organism evidence="11 12">
    <name type="scientific">Hirundo rustica rustica</name>
    <dbReference type="NCBI Taxonomy" id="333673"/>
    <lineage>
        <taxon>Eukaryota</taxon>
        <taxon>Metazoa</taxon>
        <taxon>Chordata</taxon>
        <taxon>Craniata</taxon>
        <taxon>Vertebrata</taxon>
        <taxon>Euteleostomi</taxon>
        <taxon>Archelosauria</taxon>
        <taxon>Archosauria</taxon>
        <taxon>Dinosauria</taxon>
        <taxon>Saurischia</taxon>
        <taxon>Theropoda</taxon>
        <taxon>Coelurosauria</taxon>
        <taxon>Aves</taxon>
        <taxon>Neognathae</taxon>
        <taxon>Neoaves</taxon>
        <taxon>Telluraves</taxon>
        <taxon>Australaves</taxon>
        <taxon>Passeriformes</taxon>
        <taxon>Sylvioidea</taxon>
        <taxon>Hirundinidae</taxon>
        <taxon>Hirundo</taxon>
    </lineage>
</organism>
<dbReference type="Pfam" id="PF00665">
    <property type="entry name" value="rve"/>
    <property type="match status" value="1"/>
</dbReference>
<evidence type="ECO:0000256" key="8">
    <source>
        <dbReference type="SAM" id="MobiDB-lite"/>
    </source>
</evidence>
<evidence type="ECO:0000259" key="10">
    <source>
        <dbReference type="PROSITE" id="PS50994"/>
    </source>
</evidence>
<dbReference type="Gene3D" id="3.30.420.10">
    <property type="entry name" value="Ribonuclease H-like superfamily/Ribonuclease H"/>
    <property type="match status" value="1"/>
</dbReference>
<dbReference type="AlphaFoldDB" id="A0A3M0KCT0"/>
<evidence type="ECO:0000256" key="1">
    <source>
        <dbReference type="ARBA" id="ARBA00022679"/>
    </source>
</evidence>
<evidence type="ECO:0000256" key="3">
    <source>
        <dbReference type="ARBA" id="ARBA00022722"/>
    </source>
</evidence>
<dbReference type="GO" id="GO:0005524">
    <property type="term" value="F:ATP binding"/>
    <property type="evidence" value="ECO:0007669"/>
    <property type="project" value="UniProtKB-UniRule"/>
</dbReference>
<dbReference type="OrthoDB" id="9048509at2759"/>
<dbReference type="InterPro" id="IPR001584">
    <property type="entry name" value="Integrase_cat-core"/>
</dbReference>
<keyword evidence="6" id="KW-0695">RNA-directed DNA polymerase</keyword>
<dbReference type="PROSITE" id="PS00107">
    <property type="entry name" value="PROTEIN_KINASE_ATP"/>
    <property type="match status" value="1"/>
</dbReference>
<keyword evidence="3" id="KW-0540">Nuclease</keyword>
<keyword evidence="12" id="KW-1185">Reference proteome</keyword>
<dbReference type="EMBL" id="QRBI01000110">
    <property type="protein sequence ID" value="RMC11018.1"/>
    <property type="molecule type" value="Genomic_DNA"/>
</dbReference>
<gene>
    <name evidence="11" type="ORF">DUI87_12210</name>
</gene>
<evidence type="ECO:0000256" key="2">
    <source>
        <dbReference type="ARBA" id="ARBA00022695"/>
    </source>
</evidence>
<dbReference type="PANTHER" id="PTHR41694:SF3">
    <property type="entry name" value="RNA-DIRECTED DNA POLYMERASE-RELATED"/>
    <property type="match status" value="1"/>
</dbReference>
<dbReference type="Proteomes" id="UP000269221">
    <property type="component" value="Unassembled WGS sequence"/>
</dbReference>
<evidence type="ECO:0000256" key="7">
    <source>
        <dbReference type="PROSITE-ProRule" id="PRU10141"/>
    </source>
</evidence>
<dbReference type="SUPFAM" id="SSF53098">
    <property type="entry name" value="Ribonuclease H-like"/>
    <property type="match status" value="1"/>
</dbReference>
<dbReference type="PANTHER" id="PTHR41694">
    <property type="entry name" value="ENDOGENOUS RETROVIRUS GROUP K MEMBER POL PROTEIN"/>
    <property type="match status" value="1"/>
</dbReference>
<feature type="compositionally biased region" description="Low complexity" evidence="8">
    <location>
        <begin position="274"/>
        <end position="286"/>
    </location>
</feature>
<dbReference type="Gene3D" id="3.30.200.20">
    <property type="entry name" value="Phosphorylase Kinase, domain 1"/>
    <property type="match status" value="1"/>
</dbReference>
<evidence type="ECO:0000259" key="9">
    <source>
        <dbReference type="PROSITE" id="PS50011"/>
    </source>
</evidence>
<dbReference type="STRING" id="333673.A0A3M0KCT0"/>
<dbReference type="PROSITE" id="PS50011">
    <property type="entry name" value="PROTEIN_KINASE_DOM"/>
    <property type="match status" value="1"/>
</dbReference>
<feature type="domain" description="Integrase catalytic" evidence="10">
    <location>
        <begin position="15"/>
        <end position="177"/>
    </location>
</feature>
<feature type="region of interest" description="Disordered" evidence="8">
    <location>
        <begin position="219"/>
        <end position="291"/>
    </location>
</feature>
<evidence type="ECO:0008006" key="13">
    <source>
        <dbReference type="Google" id="ProtNLM"/>
    </source>
</evidence>
<reference evidence="11 12" key="1">
    <citation type="submission" date="2018-07" db="EMBL/GenBank/DDBJ databases">
        <title>A high quality draft genome assembly of the barn swallow (H. rustica rustica).</title>
        <authorList>
            <person name="Formenti G."/>
            <person name="Chiara M."/>
            <person name="Poveda L."/>
            <person name="Francoijs K.-J."/>
            <person name="Bonisoli-Alquati A."/>
            <person name="Canova L."/>
            <person name="Gianfranceschi L."/>
            <person name="Horner D.S."/>
            <person name="Saino N."/>
        </authorList>
    </citation>
    <scope>NUCLEOTIDE SEQUENCE [LARGE SCALE GENOMIC DNA]</scope>
    <source>
        <strain evidence="11">Chelidonia</strain>
        <tissue evidence="11">Blood</tissue>
    </source>
</reference>
<dbReference type="InterPro" id="IPR017441">
    <property type="entry name" value="Protein_kinase_ATP_BS"/>
</dbReference>
<comment type="caution">
    <text evidence="11">The sequence shown here is derived from an EMBL/GenBank/DDBJ whole genome shotgun (WGS) entry which is preliminary data.</text>
</comment>
<evidence type="ECO:0000313" key="11">
    <source>
        <dbReference type="EMBL" id="RMC11018.1"/>
    </source>
</evidence>
<keyword evidence="5" id="KW-0378">Hydrolase</keyword>
<dbReference type="GO" id="GO:0015074">
    <property type="term" value="P:DNA integration"/>
    <property type="evidence" value="ECO:0007669"/>
    <property type="project" value="InterPro"/>
</dbReference>
<feature type="binding site" evidence="7">
    <location>
        <position position="389"/>
    </location>
    <ligand>
        <name>ATP</name>
        <dbReference type="ChEBI" id="CHEBI:30616"/>
    </ligand>
</feature>
<feature type="compositionally biased region" description="Basic and acidic residues" evidence="8">
    <location>
        <begin position="261"/>
        <end position="271"/>
    </location>
</feature>